<dbReference type="AlphaFoldDB" id="A0AAN7DK26"/>
<evidence type="ECO:0000313" key="1">
    <source>
        <dbReference type="EMBL" id="KAK4516431.1"/>
    </source>
</evidence>
<name>A0AAN7DK26_9FUNG</name>
<reference evidence="1 2" key="1">
    <citation type="submission" date="2022-11" db="EMBL/GenBank/DDBJ databases">
        <title>Mucor velutinosus strain NIH1002 WGS.</title>
        <authorList>
            <person name="Subramanian P."/>
            <person name="Mullikin J.C."/>
            <person name="Segre J.A."/>
            <person name="Zelazny A.M."/>
        </authorList>
    </citation>
    <scope>NUCLEOTIDE SEQUENCE [LARGE SCALE GENOMIC DNA]</scope>
    <source>
        <strain evidence="1 2">NIH1002</strain>
    </source>
</reference>
<dbReference type="PANTHER" id="PTHR31635">
    <property type="entry name" value="REVERSE TRANSCRIPTASE DOMAIN-CONTAINING PROTEIN-RELATED"/>
    <property type="match status" value="1"/>
</dbReference>
<dbReference type="PANTHER" id="PTHR31635:SF196">
    <property type="entry name" value="REVERSE TRANSCRIPTASE DOMAIN-CONTAINING PROTEIN-RELATED"/>
    <property type="match status" value="1"/>
</dbReference>
<organism evidence="1 2">
    <name type="scientific">Mucor velutinosus</name>
    <dbReference type="NCBI Taxonomy" id="708070"/>
    <lineage>
        <taxon>Eukaryota</taxon>
        <taxon>Fungi</taxon>
        <taxon>Fungi incertae sedis</taxon>
        <taxon>Mucoromycota</taxon>
        <taxon>Mucoromycotina</taxon>
        <taxon>Mucoromycetes</taxon>
        <taxon>Mucorales</taxon>
        <taxon>Mucorineae</taxon>
        <taxon>Mucoraceae</taxon>
        <taxon>Mucor</taxon>
    </lineage>
</organism>
<protein>
    <recommendedName>
        <fullName evidence="3">Reverse transcriptase domain-containing protein</fullName>
    </recommendedName>
</protein>
<proteinExistence type="predicted"/>
<dbReference type="Proteomes" id="UP001304243">
    <property type="component" value="Unassembled WGS sequence"/>
</dbReference>
<dbReference type="GeneID" id="89955089"/>
<keyword evidence="2" id="KW-1185">Reference proteome</keyword>
<evidence type="ECO:0000313" key="2">
    <source>
        <dbReference type="Proteomes" id="UP001304243"/>
    </source>
</evidence>
<accession>A0AAN7DK26</accession>
<gene>
    <name evidence="1" type="ORF">ATC70_011403</name>
</gene>
<dbReference type="RefSeq" id="XP_064683097.1">
    <property type="nucleotide sequence ID" value="XM_064830595.1"/>
</dbReference>
<evidence type="ECO:0008006" key="3">
    <source>
        <dbReference type="Google" id="ProtNLM"/>
    </source>
</evidence>
<comment type="caution">
    <text evidence="1">The sequence shown here is derived from an EMBL/GenBank/DDBJ whole genome shotgun (WGS) entry which is preliminary data.</text>
</comment>
<dbReference type="EMBL" id="JASEJX010000014">
    <property type="protein sequence ID" value="KAK4516431.1"/>
    <property type="molecule type" value="Genomic_DNA"/>
</dbReference>
<sequence length="232" mass="26303">MKIVENSCLDTESKLNDTEAFYQDLYMEEPIDMDCLNAMLGHINRTLSSEDTAQIMASIDYNDILDDARPTPKESSPELESIGYKIRYLFVSHPSCRDIIHQVFNEAIHLAKFPTPWQASCTVILHQKGAKNDLANYRPITRIAADCNAFTRIMNSRVVQVANKIITPYQCGFLPDNAHSASWRNPSNFAAYAVIMLDNAKAFESVHPKYLPQVLLKSGFPEAFVTYHKPLR</sequence>